<dbReference type="GO" id="GO:0007165">
    <property type="term" value="P:signal transduction"/>
    <property type="evidence" value="ECO:0007669"/>
    <property type="project" value="InterPro"/>
</dbReference>
<feature type="transmembrane region" description="Helical" evidence="1">
    <location>
        <begin position="7"/>
        <end position="27"/>
    </location>
</feature>
<gene>
    <name evidence="5" type="ORF">C9I89_10110</name>
</gene>
<dbReference type="InterPro" id="IPR001633">
    <property type="entry name" value="EAL_dom"/>
</dbReference>
<reference evidence="5 6" key="1">
    <citation type="submission" date="2018-03" db="EMBL/GenBank/DDBJ databases">
        <title>Whole genome sequencing of Histamine producing bacteria.</title>
        <authorList>
            <person name="Butler K."/>
        </authorList>
    </citation>
    <scope>NUCLEOTIDE SEQUENCE [LARGE SCALE GENOMIC DNA]</scope>
    <source>
        <strain evidence="5 6">DSM 16190</strain>
    </source>
</reference>
<evidence type="ECO:0000313" key="5">
    <source>
        <dbReference type="EMBL" id="PSW05136.1"/>
    </source>
</evidence>
<dbReference type="GO" id="GO:0071111">
    <property type="term" value="F:cyclic-guanylate-specific phosphodiesterase activity"/>
    <property type="evidence" value="ECO:0007669"/>
    <property type="project" value="InterPro"/>
</dbReference>
<dbReference type="CDD" id="cd01949">
    <property type="entry name" value="GGDEF"/>
    <property type="match status" value="1"/>
</dbReference>
<keyword evidence="1" id="KW-0472">Membrane</keyword>
<dbReference type="PROSITE" id="PS50883">
    <property type="entry name" value="EAL"/>
    <property type="match status" value="1"/>
</dbReference>
<feature type="domain" description="GGDEF" evidence="4">
    <location>
        <begin position="263"/>
        <end position="388"/>
    </location>
</feature>
<dbReference type="InterPro" id="IPR029787">
    <property type="entry name" value="Nucleotide_cyclase"/>
</dbReference>
<feature type="transmembrane region" description="Helical" evidence="1">
    <location>
        <begin position="152"/>
        <end position="175"/>
    </location>
</feature>
<dbReference type="Gene3D" id="3.20.20.450">
    <property type="entry name" value="EAL domain"/>
    <property type="match status" value="1"/>
</dbReference>
<dbReference type="SMART" id="SM00052">
    <property type="entry name" value="EAL"/>
    <property type="match status" value="1"/>
</dbReference>
<dbReference type="InterPro" id="IPR050706">
    <property type="entry name" value="Cyclic-di-GMP_PDE-like"/>
</dbReference>
<dbReference type="InterPro" id="IPR003660">
    <property type="entry name" value="HAMP_dom"/>
</dbReference>
<dbReference type="PANTHER" id="PTHR33121:SF79">
    <property type="entry name" value="CYCLIC DI-GMP PHOSPHODIESTERASE PDED-RELATED"/>
    <property type="match status" value="1"/>
</dbReference>
<feature type="domain" description="EAL" evidence="2">
    <location>
        <begin position="403"/>
        <end position="642"/>
    </location>
</feature>
<dbReference type="InterPro" id="IPR000160">
    <property type="entry name" value="GGDEF_dom"/>
</dbReference>
<keyword evidence="1" id="KW-1133">Transmembrane helix</keyword>
<evidence type="ECO:0000313" key="6">
    <source>
        <dbReference type="Proteomes" id="UP000240904"/>
    </source>
</evidence>
<dbReference type="SUPFAM" id="SSF141868">
    <property type="entry name" value="EAL domain-like"/>
    <property type="match status" value="1"/>
</dbReference>
<dbReference type="InterPro" id="IPR032244">
    <property type="entry name" value="LapD_MoxY_N"/>
</dbReference>
<dbReference type="Pfam" id="PF00990">
    <property type="entry name" value="GGDEF"/>
    <property type="match status" value="1"/>
</dbReference>
<protein>
    <submittedName>
        <fullName evidence="5">GGDEF domain-containing protein</fullName>
    </submittedName>
</protein>
<accession>A0A2T3MYR7</accession>
<dbReference type="Gene3D" id="3.30.110.200">
    <property type="match status" value="1"/>
</dbReference>
<comment type="caution">
    <text evidence="5">The sequence shown here is derived from an EMBL/GenBank/DDBJ whole genome shotgun (WGS) entry which is preliminary data.</text>
</comment>
<dbReference type="InterPro" id="IPR043128">
    <property type="entry name" value="Rev_trsase/Diguanyl_cyclase"/>
</dbReference>
<evidence type="ECO:0000259" key="3">
    <source>
        <dbReference type="PROSITE" id="PS50885"/>
    </source>
</evidence>
<dbReference type="InterPro" id="IPR042461">
    <property type="entry name" value="LapD_MoxY_peri_C"/>
</dbReference>
<dbReference type="PROSITE" id="PS50885">
    <property type="entry name" value="HAMP"/>
    <property type="match status" value="1"/>
</dbReference>
<dbReference type="Pfam" id="PF16448">
    <property type="entry name" value="LapD_MoxY_N"/>
    <property type="match status" value="1"/>
</dbReference>
<dbReference type="Gene3D" id="6.20.270.20">
    <property type="entry name" value="LapD/MoxY periplasmic domain"/>
    <property type="match status" value="1"/>
</dbReference>
<dbReference type="PANTHER" id="PTHR33121">
    <property type="entry name" value="CYCLIC DI-GMP PHOSPHODIESTERASE PDEF"/>
    <property type="match status" value="1"/>
</dbReference>
<dbReference type="Gene3D" id="3.30.70.270">
    <property type="match status" value="1"/>
</dbReference>
<name>A0A2T3MYR7_9GAMM</name>
<organism evidence="5 6">
    <name type="scientific">Photobacterium lipolyticum</name>
    <dbReference type="NCBI Taxonomy" id="266810"/>
    <lineage>
        <taxon>Bacteria</taxon>
        <taxon>Pseudomonadati</taxon>
        <taxon>Pseudomonadota</taxon>
        <taxon>Gammaproteobacteria</taxon>
        <taxon>Vibrionales</taxon>
        <taxon>Vibrionaceae</taxon>
        <taxon>Photobacterium</taxon>
    </lineage>
</organism>
<dbReference type="GO" id="GO:0016020">
    <property type="term" value="C:membrane"/>
    <property type="evidence" value="ECO:0007669"/>
    <property type="project" value="InterPro"/>
</dbReference>
<keyword evidence="6" id="KW-1185">Reference proteome</keyword>
<dbReference type="OrthoDB" id="5894408at2"/>
<evidence type="ECO:0000256" key="1">
    <source>
        <dbReference type="SAM" id="Phobius"/>
    </source>
</evidence>
<dbReference type="RefSeq" id="WP_107283237.1">
    <property type="nucleotide sequence ID" value="NZ_PYMC01000006.1"/>
</dbReference>
<sequence length="642" mass="71779">MTLYRQLLIWMLVVFFALITSVFVIQFHTTRDFLLEQQSAEMDNAISAVGMALSPYLEADDKVSAESVINATFDGSFYSEVILEMLQDNDELKRTYPSAISGVPEWFRNAIVIQPITKSTTLTSGWMQLATLSVTSSPAHAYIQLWKATVQLVVGFLLTFLFGAVVLSIILSKVLRPLKSIQRRAREMSDNQFGQPLSVPRTRELSDVVLAFNSMSNQLKIHFEQQAQEADKLRIRAYQDPVSGLANRSYLMIQLGYWLSNPPEGGVALLKVDQITDCYAQEGYDAGDKFVQKLAARLKDLATDDYTIARLNQSEFMLIAPNITASELKMIGRSMLSMTSFDAAPVQAAVGLVMRREDDNITTILAQADNALMQARQQAEEPLALFDIVQPSAQGKLQSAMGKQQWKAVVEEAIANKQFKFNYQKAVDHEGAPLHQEVFAYIQKGNHRYSAGQFLGAIEQLNAGAQLDMHILEQLFGKLAANPELGPIAVNITQNSVNDTGFIRWLSNKMQSCQALSSRILFELPEICFIKNSDDAGLLCEIIHQNNFRFGIDNFGHNFSSIGYLNKFRPAYVKLDFAYTNQIDNQIKADVLASITRTANNLSITTIASRVETMSQQEKLAELMVRGFQGYVVDKMNSEKTV</sequence>
<dbReference type="CDD" id="cd01948">
    <property type="entry name" value="EAL"/>
    <property type="match status" value="1"/>
</dbReference>
<dbReference type="SUPFAM" id="SSF158472">
    <property type="entry name" value="HAMP domain-like"/>
    <property type="match status" value="1"/>
</dbReference>
<dbReference type="Proteomes" id="UP000240904">
    <property type="component" value="Unassembled WGS sequence"/>
</dbReference>
<keyword evidence="1" id="KW-0812">Transmembrane</keyword>
<dbReference type="CDD" id="cd06225">
    <property type="entry name" value="HAMP"/>
    <property type="match status" value="1"/>
</dbReference>
<dbReference type="AlphaFoldDB" id="A0A2T3MYR7"/>
<proteinExistence type="predicted"/>
<dbReference type="SMART" id="SM00304">
    <property type="entry name" value="HAMP"/>
    <property type="match status" value="1"/>
</dbReference>
<dbReference type="EMBL" id="PYMC01000006">
    <property type="protein sequence ID" value="PSW05136.1"/>
    <property type="molecule type" value="Genomic_DNA"/>
</dbReference>
<feature type="domain" description="HAMP" evidence="3">
    <location>
        <begin position="172"/>
        <end position="224"/>
    </location>
</feature>
<evidence type="ECO:0000259" key="4">
    <source>
        <dbReference type="PROSITE" id="PS50887"/>
    </source>
</evidence>
<evidence type="ECO:0000259" key="2">
    <source>
        <dbReference type="PROSITE" id="PS50883"/>
    </source>
</evidence>
<dbReference type="InterPro" id="IPR035919">
    <property type="entry name" value="EAL_sf"/>
</dbReference>
<dbReference type="Pfam" id="PF00672">
    <property type="entry name" value="HAMP"/>
    <property type="match status" value="1"/>
</dbReference>
<dbReference type="SUPFAM" id="SSF55073">
    <property type="entry name" value="Nucleotide cyclase"/>
    <property type="match status" value="1"/>
</dbReference>
<dbReference type="Pfam" id="PF00563">
    <property type="entry name" value="EAL"/>
    <property type="match status" value="1"/>
</dbReference>
<dbReference type="PROSITE" id="PS50887">
    <property type="entry name" value="GGDEF"/>
    <property type="match status" value="1"/>
</dbReference>
<dbReference type="SMART" id="SM00267">
    <property type="entry name" value="GGDEF"/>
    <property type="match status" value="1"/>
</dbReference>